<gene>
    <name evidence="1" type="ORF">OIK44_20195</name>
</gene>
<dbReference type="Gene3D" id="1.20.910.10">
    <property type="entry name" value="Heme oxygenase-like"/>
    <property type="match status" value="1"/>
</dbReference>
<keyword evidence="2" id="KW-1185">Reference proteome</keyword>
<dbReference type="Pfam" id="PF14518">
    <property type="entry name" value="Haem_oxygenas_2"/>
    <property type="match status" value="1"/>
</dbReference>
<sequence length="249" mass="28356">MQNKEFQRTGPLMDLHSYPAWAQDMMQATVAAKEKVVGHELFAMMREASLPAGATYQFLVGGWPVIEQFPQYMAVNLCKIQYGRSPGENMARRYLMRNIRVEQNHADHWVEWAKACGIGMRDLFDSQAPVESQALNHWCWHSCERASLATSMAVTNLAIEGSTGEWATQICSTDTYEQSFSAELRRAATRWLRLHAQYDDTHPWEALEIICMLIGRQAESKYVDILVHGISNSYQYMKLSLDRSLALAG</sequence>
<dbReference type="InterPro" id="IPR016084">
    <property type="entry name" value="Haem_Oase-like_multi-hlx"/>
</dbReference>
<proteinExistence type="predicted"/>
<evidence type="ECO:0000313" key="1">
    <source>
        <dbReference type="EMBL" id="MDC8759912.1"/>
    </source>
</evidence>
<dbReference type="EMBL" id="JAQQXR010000009">
    <property type="protein sequence ID" value="MDC8759912.1"/>
    <property type="molecule type" value="Genomic_DNA"/>
</dbReference>
<accession>A0ABT5K835</accession>
<comment type="caution">
    <text evidence="1">The sequence shown here is derived from an EMBL/GenBank/DDBJ whole genome shotgun (WGS) entry which is preliminary data.</text>
</comment>
<dbReference type="RefSeq" id="WP_273673372.1">
    <property type="nucleotide sequence ID" value="NZ_JAQQXR010000009.1"/>
</dbReference>
<evidence type="ECO:0000313" key="2">
    <source>
        <dbReference type="Proteomes" id="UP001221208"/>
    </source>
</evidence>
<organism evidence="1 2">
    <name type="scientific">Janthinobacterium fluminis</name>
    <dbReference type="NCBI Taxonomy" id="2987524"/>
    <lineage>
        <taxon>Bacteria</taxon>
        <taxon>Pseudomonadati</taxon>
        <taxon>Pseudomonadota</taxon>
        <taxon>Betaproteobacteria</taxon>
        <taxon>Burkholderiales</taxon>
        <taxon>Oxalobacteraceae</taxon>
        <taxon>Janthinobacterium</taxon>
    </lineage>
</organism>
<protein>
    <submittedName>
        <fullName evidence="1">Iron-containing redox enzyme family protein</fullName>
    </submittedName>
</protein>
<name>A0ABT5K835_9BURK</name>
<dbReference type="SUPFAM" id="SSF48613">
    <property type="entry name" value="Heme oxygenase-like"/>
    <property type="match status" value="1"/>
</dbReference>
<reference evidence="1 2" key="1">
    <citation type="submission" date="2022-10" db="EMBL/GenBank/DDBJ databases">
        <title>Janthinobacterium sp. hw3 Genome sequencing.</title>
        <authorList>
            <person name="Park S."/>
        </authorList>
    </citation>
    <scope>NUCLEOTIDE SEQUENCE [LARGE SCALE GENOMIC DNA]</scope>
    <source>
        <strain evidence="2">hw3</strain>
    </source>
</reference>
<dbReference type="Proteomes" id="UP001221208">
    <property type="component" value="Unassembled WGS sequence"/>
</dbReference>